<feature type="region of interest" description="Disordered" evidence="1">
    <location>
        <begin position="19"/>
        <end position="83"/>
    </location>
</feature>
<gene>
    <name evidence="2" type="ORF">LCGC14_1267220</name>
</gene>
<protein>
    <recommendedName>
        <fullName evidence="3">HNH nuclease domain-containing protein</fullName>
    </recommendedName>
</protein>
<comment type="caution">
    <text evidence="2">The sequence shown here is derived from an EMBL/GenBank/DDBJ whole genome shotgun (WGS) entry which is preliminary data.</text>
</comment>
<evidence type="ECO:0000313" key="2">
    <source>
        <dbReference type="EMBL" id="KKM87605.1"/>
    </source>
</evidence>
<organism evidence="2">
    <name type="scientific">marine sediment metagenome</name>
    <dbReference type="NCBI Taxonomy" id="412755"/>
    <lineage>
        <taxon>unclassified sequences</taxon>
        <taxon>metagenomes</taxon>
        <taxon>ecological metagenomes</taxon>
    </lineage>
</organism>
<name>A0A0F9NFS4_9ZZZZ</name>
<dbReference type="AlphaFoldDB" id="A0A0F9NFS4"/>
<evidence type="ECO:0000256" key="1">
    <source>
        <dbReference type="SAM" id="MobiDB-lite"/>
    </source>
</evidence>
<evidence type="ECO:0008006" key="3">
    <source>
        <dbReference type="Google" id="ProtNLM"/>
    </source>
</evidence>
<reference evidence="2" key="1">
    <citation type="journal article" date="2015" name="Nature">
        <title>Complex archaea that bridge the gap between prokaryotes and eukaryotes.</title>
        <authorList>
            <person name="Spang A."/>
            <person name="Saw J.H."/>
            <person name="Jorgensen S.L."/>
            <person name="Zaremba-Niedzwiedzka K."/>
            <person name="Martijn J."/>
            <person name="Lind A.E."/>
            <person name="van Eijk R."/>
            <person name="Schleper C."/>
            <person name="Guy L."/>
            <person name="Ettema T.J."/>
        </authorList>
    </citation>
    <scope>NUCLEOTIDE SEQUENCE</scope>
</reference>
<dbReference type="CDD" id="cd00085">
    <property type="entry name" value="HNHc"/>
    <property type="match status" value="1"/>
</dbReference>
<feature type="compositionally biased region" description="Basic and acidic residues" evidence="1">
    <location>
        <begin position="39"/>
        <end position="56"/>
    </location>
</feature>
<dbReference type="InterPro" id="IPR003615">
    <property type="entry name" value="HNH_nuc"/>
</dbReference>
<sequence length="83" mass="9676">MDGVDLRYLMPHRDFKKEYRDFHGKPEQIRNRAARNKARRESGLKQGDSREVDHKVPLSKGGSRGKSNTRVTTRSVNRRKGVR</sequence>
<dbReference type="Gene3D" id="1.10.30.50">
    <property type="match status" value="1"/>
</dbReference>
<accession>A0A0F9NFS4</accession>
<proteinExistence type="predicted"/>
<feature type="compositionally biased region" description="Basic and acidic residues" evidence="1">
    <location>
        <begin position="19"/>
        <end position="30"/>
    </location>
</feature>
<dbReference type="EMBL" id="LAZR01007078">
    <property type="protein sequence ID" value="KKM87605.1"/>
    <property type="molecule type" value="Genomic_DNA"/>
</dbReference>